<dbReference type="Pfam" id="PF11796">
    <property type="entry name" value="DUF3323"/>
    <property type="match status" value="1"/>
</dbReference>
<feature type="domain" description="Conserved hypothetical protein CHP02679 N terminus" evidence="2">
    <location>
        <begin position="35"/>
        <end position="232"/>
    </location>
</feature>
<protein>
    <submittedName>
        <fullName evidence="3">Uncharacterized protein (TIGR02679 family)</fullName>
    </submittedName>
</protein>
<dbReference type="Pfam" id="PF09664">
    <property type="entry name" value="DUF2399"/>
    <property type="match status" value="1"/>
</dbReference>
<evidence type="ECO:0000313" key="4">
    <source>
        <dbReference type="Proteomes" id="UP001519325"/>
    </source>
</evidence>
<accession>A0ABS4QQ62</accession>
<evidence type="ECO:0000259" key="1">
    <source>
        <dbReference type="Pfam" id="PF09664"/>
    </source>
</evidence>
<organism evidence="3 4">
    <name type="scientific">Nocardia goodfellowii</name>
    <dbReference type="NCBI Taxonomy" id="882446"/>
    <lineage>
        <taxon>Bacteria</taxon>
        <taxon>Bacillati</taxon>
        <taxon>Actinomycetota</taxon>
        <taxon>Actinomycetes</taxon>
        <taxon>Mycobacteriales</taxon>
        <taxon>Nocardiaceae</taxon>
        <taxon>Nocardia</taxon>
    </lineage>
</organism>
<dbReference type="NCBIfam" id="TIGR02679">
    <property type="entry name" value="TIGR02679 family protein"/>
    <property type="match status" value="1"/>
</dbReference>
<evidence type="ECO:0000259" key="2">
    <source>
        <dbReference type="Pfam" id="PF11796"/>
    </source>
</evidence>
<dbReference type="InterPro" id="IPR024466">
    <property type="entry name" value="CHP02679_N"/>
</dbReference>
<comment type="caution">
    <text evidence="3">The sequence shown here is derived from an EMBL/GenBank/DDBJ whole genome shotgun (WGS) entry which is preliminary data.</text>
</comment>
<proteinExistence type="predicted"/>
<dbReference type="RefSeq" id="WP_209897049.1">
    <property type="nucleotide sequence ID" value="NZ_JAGGMR010000001.1"/>
</dbReference>
<dbReference type="InterPro" id="IPR013495">
    <property type="entry name" value="CHP02679"/>
</dbReference>
<gene>
    <name evidence="3" type="ORF">BJ987_006749</name>
</gene>
<name>A0ABS4QQ62_9NOCA</name>
<keyword evidence="4" id="KW-1185">Reference proteome</keyword>
<feature type="domain" description="DUF2399" evidence="1">
    <location>
        <begin position="256"/>
        <end position="402"/>
    </location>
</feature>
<dbReference type="InterPro" id="IPR024465">
    <property type="entry name" value="DUF2399"/>
</dbReference>
<reference evidence="3 4" key="1">
    <citation type="submission" date="2021-03" db="EMBL/GenBank/DDBJ databases">
        <title>Sequencing the genomes of 1000 actinobacteria strains.</title>
        <authorList>
            <person name="Klenk H.-P."/>
        </authorList>
    </citation>
    <scope>NUCLEOTIDE SEQUENCE [LARGE SCALE GENOMIC DNA]</scope>
    <source>
        <strain evidence="3 4">DSM 45516</strain>
    </source>
</reference>
<sequence length="404" mass="43586">MDSSMRRTVHQLSPHLAPLWEVLHRRLSTGRPVQRVKVGPLDLRQQEALADLFGLPRLPGEYRNVGLAELDTVLRAATGSDSRAVVTKLIGPIGDLAAERQWAERERNQLWEWLSDHEVVRSQPALRDWAEAMRRTGLIGGSAERTRVELARALSVLRVLPSAGTPLPIFAENLLADPHDLDDGTRLHSMVVRALTALFDCPAPRDATELRALWERAGVADDELSSTVLVAGRPTGAGSVAGQLLGLCADAGIAGVLTLQQLRAAGRVEVAADVVWVVENPSVLAMALKRFGARCPPLVCISGWPSSAGVRLLEMLTQAGAELRYHGDFDGEGLRIAANVVARLGASPWRMSSADYLQAAGGGPPVGRVTAVPWDDDLAGHMQRHGRAVPEERVVEFLLADIAP</sequence>
<dbReference type="EMBL" id="JAGGMR010000001">
    <property type="protein sequence ID" value="MBP2193848.1"/>
    <property type="molecule type" value="Genomic_DNA"/>
</dbReference>
<evidence type="ECO:0000313" key="3">
    <source>
        <dbReference type="EMBL" id="MBP2193848.1"/>
    </source>
</evidence>
<dbReference type="Proteomes" id="UP001519325">
    <property type="component" value="Unassembled WGS sequence"/>
</dbReference>